<protein>
    <recommendedName>
        <fullName evidence="3">DUF2577 domain-containing protein</fullName>
    </recommendedName>
</protein>
<keyword evidence="2" id="KW-1185">Reference proteome</keyword>
<dbReference type="Pfam" id="PF10844">
    <property type="entry name" value="DUF2577"/>
    <property type="match status" value="1"/>
</dbReference>
<dbReference type="RefSeq" id="WP_110941927.1">
    <property type="nucleotide sequence ID" value="NZ_FQZV01000041.1"/>
</dbReference>
<dbReference type="AlphaFoldDB" id="A0A1M6M4S4"/>
<dbReference type="OrthoDB" id="95576at2"/>
<name>A0A1M6M4S4_9FIRM</name>
<accession>A0A1M6M4S4</accession>
<evidence type="ECO:0000313" key="2">
    <source>
        <dbReference type="Proteomes" id="UP000184536"/>
    </source>
</evidence>
<dbReference type="EMBL" id="FQZV01000041">
    <property type="protein sequence ID" value="SHJ78475.1"/>
    <property type="molecule type" value="Genomic_DNA"/>
</dbReference>
<dbReference type="Proteomes" id="UP000184536">
    <property type="component" value="Unassembled WGS sequence"/>
</dbReference>
<sequence>MGLLDTMKKVAEQTGQAGVPTAFLFGTVTSTSPLVIRVDNRFNIGEKQIVLMKQFRAGEYQTHKHTVPQHSTETASNHSHDVQALQTTQEVYNGLAVGDKVVLLRNQGGQEFLVLGRV</sequence>
<evidence type="ECO:0000313" key="1">
    <source>
        <dbReference type="EMBL" id="SHJ78475.1"/>
    </source>
</evidence>
<dbReference type="InterPro" id="IPR022555">
    <property type="entry name" value="DUF2577"/>
</dbReference>
<organism evidence="1 2">
    <name type="scientific">Geosporobacter subterraneus DSM 17957</name>
    <dbReference type="NCBI Taxonomy" id="1121919"/>
    <lineage>
        <taxon>Bacteria</taxon>
        <taxon>Bacillati</taxon>
        <taxon>Bacillota</taxon>
        <taxon>Clostridia</taxon>
        <taxon>Peptostreptococcales</taxon>
        <taxon>Thermotaleaceae</taxon>
        <taxon>Geosporobacter</taxon>
    </lineage>
</organism>
<proteinExistence type="predicted"/>
<gene>
    <name evidence="1" type="ORF">SAMN02745975_02869</name>
</gene>
<reference evidence="2" key="1">
    <citation type="submission" date="2016-11" db="EMBL/GenBank/DDBJ databases">
        <authorList>
            <person name="Varghese N."/>
            <person name="Submissions S."/>
        </authorList>
    </citation>
    <scope>NUCLEOTIDE SEQUENCE [LARGE SCALE GENOMIC DNA]</scope>
    <source>
        <strain evidence="2">DSM 17957</strain>
    </source>
</reference>
<evidence type="ECO:0008006" key="3">
    <source>
        <dbReference type="Google" id="ProtNLM"/>
    </source>
</evidence>
<dbReference type="STRING" id="1121919.SAMN02745975_02869"/>